<dbReference type="InterPro" id="IPR002491">
    <property type="entry name" value="ABC_transptr_periplasmic_BD"/>
</dbReference>
<gene>
    <name evidence="7" type="ORF">PO878_08620</name>
</gene>
<feature type="chain" id="PRO_5042237244" evidence="5">
    <location>
        <begin position="26"/>
        <end position="337"/>
    </location>
</feature>
<dbReference type="AlphaFoldDB" id="A0AAE9Y8X8"/>
<dbReference type="PANTHER" id="PTHR30532">
    <property type="entry name" value="IRON III DICITRATE-BINDING PERIPLASMIC PROTEIN"/>
    <property type="match status" value="1"/>
</dbReference>
<accession>A0AAE9Y8X8</accession>
<protein>
    <submittedName>
        <fullName evidence="7">ABC transporter substrate-binding protein</fullName>
    </submittedName>
</protein>
<evidence type="ECO:0000256" key="1">
    <source>
        <dbReference type="ARBA" id="ARBA00004196"/>
    </source>
</evidence>
<evidence type="ECO:0000313" key="7">
    <source>
        <dbReference type="EMBL" id="WCO68787.1"/>
    </source>
</evidence>
<name>A0AAE9Y8X8_9ACTN</name>
<feature type="signal peptide" evidence="5">
    <location>
        <begin position="1"/>
        <end position="25"/>
    </location>
</feature>
<evidence type="ECO:0000259" key="6">
    <source>
        <dbReference type="PROSITE" id="PS50983"/>
    </source>
</evidence>
<keyword evidence="4 5" id="KW-0732">Signal</keyword>
<dbReference type="RefSeq" id="WP_272738302.1">
    <property type="nucleotide sequence ID" value="NZ_CP116942.1"/>
</dbReference>
<comment type="subcellular location">
    <subcellularLocation>
        <location evidence="1">Cell envelope</location>
    </subcellularLocation>
</comment>
<organism evidence="7 8">
    <name type="scientific">Iamia majanohamensis</name>
    <dbReference type="NCBI Taxonomy" id="467976"/>
    <lineage>
        <taxon>Bacteria</taxon>
        <taxon>Bacillati</taxon>
        <taxon>Actinomycetota</taxon>
        <taxon>Acidimicrobiia</taxon>
        <taxon>Acidimicrobiales</taxon>
        <taxon>Iamiaceae</taxon>
        <taxon>Iamia</taxon>
    </lineage>
</organism>
<dbReference type="PROSITE" id="PS51257">
    <property type="entry name" value="PROKAR_LIPOPROTEIN"/>
    <property type="match status" value="1"/>
</dbReference>
<dbReference type="PROSITE" id="PS50983">
    <property type="entry name" value="FE_B12_PBP"/>
    <property type="match status" value="1"/>
</dbReference>
<dbReference type="PANTHER" id="PTHR30532:SF24">
    <property type="entry name" value="FERRIC ENTEROBACTIN-BINDING PERIPLASMIC PROTEIN FEPB"/>
    <property type="match status" value="1"/>
</dbReference>
<comment type="similarity">
    <text evidence="2">Belongs to the bacterial solute-binding protein 8 family.</text>
</comment>
<evidence type="ECO:0000256" key="5">
    <source>
        <dbReference type="SAM" id="SignalP"/>
    </source>
</evidence>
<sequence length="337" mass="34264">MPRTIRRRPAPALVALLVATTALLAACGGGDDAADEGTAAAPAAEDGTVTVTHAYGETEVAVGPERVVSLDTQWTDVLLALDAPPAGYAADPTLEGGTYPWRGAGLGASEPIDVGRGASLSIPYEAVAALQPDLIVVSFGVQSESDYERLSAIAPTIPLLGDEEVDAWQDMAEVAGRVLGDEEAAADLVADAEAEAAAVREALPGLEGATVALANYVPGDAIYVVADPDDGSSTLFSQLGLEITPTILDRADGATGRVELSLENLDLLDSDVLVLFTNGADPGDIPGYANLPAVRSGAVATLDYADVTGLNTPTPLSIPWSLERIRPALEAAAGGGG</sequence>
<proteinExistence type="inferred from homology"/>
<feature type="domain" description="Fe/B12 periplasmic-binding" evidence="6">
    <location>
        <begin position="66"/>
        <end position="333"/>
    </location>
</feature>
<dbReference type="InterPro" id="IPR051313">
    <property type="entry name" value="Bact_iron-sidero_bind"/>
</dbReference>
<evidence type="ECO:0000256" key="4">
    <source>
        <dbReference type="ARBA" id="ARBA00022729"/>
    </source>
</evidence>
<evidence type="ECO:0000256" key="2">
    <source>
        <dbReference type="ARBA" id="ARBA00008814"/>
    </source>
</evidence>
<evidence type="ECO:0000313" key="8">
    <source>
        <dbReference type="Proteomes" id="UP001216390"/>
    </source>
</evidence>
<evidence type="ECO:0000256" key="3">
    <source>
        <dbReference type="ARBA" id="ARBA00022448"/>
    </source>
</evidence>
<dbReference type="KEGG" id="ima:PO878_08620"/>
<keyword evidence="8" id="KW-1185">Reference proteome</keyword>
<reference evidence="7" key="1">
    <citation type="submission" date="2023-01" db="EMBL/GenBank/DDBJ databases">
        <title>The diversity of Class Acidimicrobiia in South China Sea sediment environments and the proposal of Iamia marina sp. nov., a novel species of the genus Iamia.</title>
        <authorList>
            <person name="He Y."/>
            <person name="Tian X."/>
        </authorList>
    </citation>
    <scope>NUCLEOTIDE SEQUENCE</scope>
    <source>
        <strain evidence="7">DSM 19957</strain>
    </source>
</reference>
<dbReference type="GO" id="GO:0030288">
    <property type="term" value="C:outer membrane-bounded periplasmic space"/>
    <property type="evidence" value="ECO:0007669"/>
    <property type="project" value="TreeGrafter"/>
</dbReference>
<dbReference type="Proteomes" id="UP001216390">
    <property type="component" value="Chromosome"/>
</dbReference>
<dbReference type="Gene3D" id="3.40.50.1980">
    <property type="entry name" value="Nitrogenase molybdenum iron protein domain"/>
    <property type="match status" value="2"/>
</dbReference>
<dbReference type="GO" id="GO:1901678">
    <property type="term" value="P:iron coordination entity transport"/>
    <property type="evidence" value="ECO:0007669"/>
    <property type="project" value="UniProtKB-ARBA"/>
</dbReference>
<dbReference type="SUPFAM" id="SSF53807">
    <property type="entry name" value="Helical backbone' metal receptor"/>
    <property type="match status" value="1"/>
</dbReference>
<keyword evidence="3" id="KW-0813">Transport</keyword>
<dbReference type="EMBL" id="CP116942">
    <property type="protein sequence ID" value="WCO68787.1"/>
    <property type="molecule type" value="Genomic_DNA"/>
</dbReference>
<dbReference type="Pfam" id="PF01497">
    <property type="entry name" value="Peripla_BP_2"/>
    <property type="match status" value="1"/>
</dbReference>